<sequence length="144" mass="15163">MSVQLHQATAVAIGNCGVLIEGEPGSGKSGLGLSLIDRGAVLIGDDGVALRTTEHDIYADPPPNISGLMEIRNVGIVTMPVTSAPLRLVIALSANAPRFVDTAENRNICGFSLPCIALFPDTPYLALRVEWALKQYGRSPAPRA</sequence>
<keyword evidence="2" id="KW-0418">Kinase</keyword>
<comment type="caution">
    <text evidence="2">The sequence shown here is derived from an EMBL/GenBank/DDBJ whole genome shotgun (WGS) entry which is preliminary data.</text>
</comment>
<protein>
    <submittedName>
        <fullName evidence="2">Serine kinase</fullName>
    </submittedName>
</protein>
<dbReference type="AlphaFoldDB" id="A0A6I4T285"/>
<evidence type="ECO:0000259" key="1">
    <source>
        <dbReference type="Pfam" id="PF07475"/>
    </source>
</evidence>
<evidence type="ECO:0000313" key="2">
    <source>
        <dbReference type="EMBL" id="MXO64213.1"/>
    </source>
</evidence>
<reference evidence="2 3" key="1">
    <citation type="submission" date="2019-12" db="EMBL/GenBank/DDBJ databases">
        <title>Genomic-based taxomic classification of the family Erythrobacteraceae.</title>
        <authorList>
            <person name="Xu L."/>
        </authorList>
    </citation>
    <scope>NUCLEOTIDE SEQUENCE [LARGE SCALE GENOMIC DNA]</scope>
    <source>
        <strain evidence="2 3">LMG 29518</strain>
    </source>
</reference>
<evidence type="ECO:0000313" key="3">
    <source>
        <dbReference type="Proteomes" id="UP000438476"/>
    </source>
</evidence>
<organism evidence="2 3">
    <name type="scientific">Altericroceibacterium endophyticum</name>
    <dbReference type="NCBI Taxonomy" id="1808508"/>
    <lineage>
        <taxon>Bacteria</taxon>
        <taxon>Pseudomonadati</taxon>
        <taxon>Pseudomonadota</taxon>
        <taxon>Alphaproteobacteria</taxon>
        <taxon>Sphingomonadales</taxon>
        <taxon>Erythrobacteraceae</taxon>
        <taxon>Altericroceibacterium</taxon>
    </lineage>
</organism>
<accession>A0A6I4T285</accession>
<keyword evidence="3" id="KW-1185">Reference proteome</keyword>
<dbReference type="InterPro" id="IPR011104">
    <property type="entry name" value="Hpr_kin/Pase_C"/>
</dbReference>
<keyword evidence="2" id="KW-0808">Transferase</keyword>
<dbReference type="GO" id="GO:0000155">
    <property type="term" value="F:phosphorelay sensor kinase activity"/>
    <property type="evidence" value="ECO:0007669"/>
    <property type="project" value="InterPro"/>
</dbReference>
<dbReference type="Proteomes" id="UP000438476">
    <property type="component" value="Unassembled WGS sequence"/>
</dbReference>
<dbReference type="Gene3D" id="3.40.50.300">
    <property type="entry name" value="P-loop containing nucleotide triphosphate hydrolases"/>
    <property type="match status" value="1"/>
</dbReference>
<dbReference type="GO" id="GO:0005524">
    <property type="term" value="F:ATP binding"/>
    <property type="evidence" value="ECO:0007669"/>
    <property type="project" value="InterPro"/>
</dbReference>
<dbReference type="InterPro" id="IPR027417">
    <property type="entry name" value="P-loop_NTPase"/>
</dbReference>
<dbReference type="Pfam" id="PF07475">
    <property type="entry name" value="Hpr_kinase_C"/>
    <property type="match status" value="1"/>
</dbReference>
<dbReference type="EMBL" id="WTYT01000001">
    <property type="protein sequence ID" value="MXO64213.1"/>
    <property type="molecule type" value="Genomic_DNA"/>
</dbReference>
<gene>
    <name evidence="2" type="ORF">GRI91_00365</name>
</gene>
<dbReference type="CDD" id="cd01918">
    <property type="entry name" value="HprK_C"/>
    <property type="match status" value="1"/>
</dbReference>
<dbReference type="PANTHER" id="PTHR30305:SF1">
    <property type="entry name" value="HPR KINASE_PHOSPHORYLASE"/>
    <property type="match status" value="1"/>
</dbReference>
<dbReference type="OrthoDB" id="8326226at2"/>
<name>A0A6I4T285_9SPHN</name>
<proteinExistence type="predicted"/>
<dbReference type="SUPFAM" id="SSF53795">
    <property type="entry name" value="PEP carboxykinase-like"/>
    <property type="match status" value="1"/>
</dbReference>
<feature type="domain" description="HPr kinase/phosphorylase C-terminal" evidence="1">
    <location>
        <begin position="8"/>
        <end position="78"/>
    </location>
</feature>
<dbReference type="RefSeq" id="WP_160734669.1">
    <property type="nucleotide sequence ID" value="NZ_WTYT01000001.1"/>
</dbReference>
<dbReference type="PANTHER" id="PTHR30305">
    <property type="entry name" value="PROTEIN YJDM-RELATED"/>
    <property type="match status" value="1"/>
</dbReference>
<dbReference type="GO" id="GO:0006109">
    <property type="term" value="P:regulation of carbohydrate metabolic process"/>
    <property type="evidence" value="ECO:0007669"/>
    <property type="project" value="InterPro"/>
</dbReference>